<protein>
    <submittedName>
        <fullName evidence="1">Uncharacterized protein</fullName>
    </submittedName>
</protein>
<reference evidence="1 2" key="1">
    <citation type="submission" date="2021-02" db="EMBL/GenBank/DDBJ databases">
        <title>Niveibacterium changnyeongensis HC41.</title>
        <authorList>
            <person name="Kang M."/>
        </authorList>
    </citation>
    <scope>NUCLEOTIDE SEQUENCE [LARGE SCALE GENOMIC DNA]</scope>
    <source>
        <strain evidence="1 2">HC41</strain>
    </source>
</reference>
<organism evidence="1 2">
    <name type="scientific">Niveibacterium microcysteis</name>
    <dbReference type="NCBI Taxonomy" id="2811415"/>
    <lineage>
        <taxon>Bacteria</taxon>
        <taxon>Pseudomonadati</taxon>
        <taxon>Pseudomonadota</taxon>
        <taxon>Betaproteobacteria</taxon>
        <taxon>Rhodocyclales</taxon>
        <taxon>Rhodocyclaceae</taxon>
        <taxon>Niveibacterium</taxon>
    </lineage>
</organism>
<evidence type="ECO:0000313" key="2">
    <source>
        <dbReference type="Proteomes" id="UP000663570"/>
    </source>
</evidence>
<keyword evidence="2" id="KW-1185">Reference proteome</keyword>
<sequence length="128" mass="13875">MAADPNGVGAIAVVVRSDSSIRLMTRDEVYAMFVLDRRGDFHPIDLPESDPTRGAFYMRLAQKNLTMMRALRSKLVFTGAGRPPQQLDMPSLLGRLAADHKAIAYLPAADLPSGTRSVAILQPDPSAP</sequence>
<accession>A0ABX7MAC9</accession>
<evidence type="ECO:0000313" key="1">
    <source>
        <dbReference type="EMBL" id="QSI76457.1"/>
    </source>
</evidence>
<dbReference type="RefSeq" id="WP_172203348.1">
    <property type="nucleotide sequence ID" value="NZ_CP071060.1"/>
</dbReference>
<gene>
    <name evidence="1" type="ORF">JY500_18670</name>
</gene>
<proteinExistence type="predicted"/>
<dbReference type="EMBL" id="CP071060">
    <property type="protein sequence ID" value="QSI76457.1"/>
    <property type="molecule type" value="Genomic_DNA"/>
</dbReference>
<name>A0ABX7MAC9_9RHOO</name>
<dbReference type="Proteomes" id="UP000663570">
    <property type="component" value="Chromosome"/>
</dbReference>